<accession>A0A8H6TZ96</accession>
<keyword evidence="2" id="KW-1185">Reference proteome</keyword>
<sequence length="194" mass="22724">MAGLSVDADGDDIDDYGKPIEQTNLFNLETGEGHQTLSWISYMGSIKDSEIAADGSLHEVPFFFLDIYIQWTKARTCADCWREELILLEEEMRRVLEFCGWKARWWDKQVNCGRDVTMELAEGLRAYALAQAARERKWETTWREKWSAVRELAKIVMWDHVMDVTELVPLEVELDDELEEEDEYDGFEEEEDLL</sequence>
<proteinExistence type="predicted"/>
<protein>
    <submittedName>
        <fullName evidence="1">Uncharacterized protein</fullName>
    </submittedName>
</protein>
<evidence type="ECO:0000313" key="2">
    <source>
        <dbReference type="Proteomes" id="UP000620124"/>
    </source>
</evidence>
<organism evidence="1 2">
    <name type="scientific">Mycena venus</name>
    <dbReference type="NCBI Taxonomy" id="2733690"/>
    <lineage>
        <taxon>Eukaryota</taxon>
        <taxon>Fungi</taxon>
        <taxon>Dikarya</taxon>
        <taxon>Basidiomycota</taxon>
        <taxon>Agaricomycotina</taxon>
        <taxon>Agaricomycetes</taxon>
        <taxon>Agaricomycetidae</taxon>
        <taxon>Agaricales</taxon>
        <taxon>Marasmiineae</taxon>
        <taxon>Mycenaceae</taxon>
        <taxon>Mycena</taxon>
    </lineage>
</organism>
<dbReference type="EMBL" id="JACAZI010000046">
    <property type="protein sequence ID" value="KAF7326475.1"/>
    <property type="molecule type" value="Genomic_DNA"/>
</dbReference>
<comment type="caution">
    <text evidence="1">The sequence shown here is derived from an EMBL/GenBank/DDBJ whole genome shotgun (WGS) entry which is preliminary data.</text>
</comment>
<dbReference type="AlphaFoldDB" id="A0A8H6TZ96"/>
<gene>
    <name evidence="1" type="ORF">MVEN_02614600</name>
</gene>
<name>A0A8H6TZ96_9AGAR</name>
<dbReference type="OrthoDB" id="3263473at2759"/>
<reference evidence="1" key="1">
    <citation type="submission" date="2020-05" db="EMBL/GenBank/DDBJ databases">
        <title>Mycena genomes resolve the evolution of fungal bioluminescence.</title>
        <authorList>
            <person name="Tsai I.J."/>
        </authorList>
    </citation>
    <scope>NUCLEOTIDE SEQUENCE</scope>
    <source>
        <strain evidence="1">CCC161011</strain>
    </source>
</reference>
<dbReference type="Proteomes" id="UP000620124">
    <property type="component" value="Unassembled WGS sequence"/>
</dbReference>
<evidence type="ECO:0000313" key="1">
    <source>
        <dbReference type="EMBL" id="KAF7326475.1"/>
    </source>
</evidence>